<dbReference type="EMBL" id="KZ819370">
    <property type="protein sequence ID" value="PWN43367.1"/>
    <property type="molecule type" value="Genomic_DNA"/>
</dbReference>
<keyword evidence="3" id="KW-1185">Reference proteome</keyword>
<reference evidence="2 3" key="1">
    <citation type="journal article" date="2018" name="Mol. Biol. Evol.">
        <title>Broad Genomic Sampling Reveals a Smut Pathogenic Ancestry of the Fungal Clade Ustilaginomycotina.</title>
        <authorList>
            <person name="Kijpornyongpan T."/>
            <person name="Mondo S.J."/>
            <person name="Barry K."/>
            <person name="Sandor L."/>
            <person name="Lee J."/>
            <person name="Lipzen A."/>
            <person name="Pangilinan J."/>
            <person name="LaButti K."/>
            <person name="Hainaut M."/>
            <person name="Henrissat B."/>
            <person name="Grigoriev I.V."/>
            <person name="Spatafora J.W."/>
            <person name="Aime M.C."/>
        </authorList>
    </citation>
    <scope>NUCLEOTIDE SEQUENCE [LARGE SCALE GENOMIC DNA]</scope>
    <source>
        <strain evidence="2 3">MCA 4658</strain>
    </source>
</reference>
<gene>
    <name evidence="2" type="ORF">IE81DRAFT_88197</name>
</gene>
<feature type="region of interest" description="Disordered" evidence="1">
    <location>
        <begin position="23"/>
        <end position="45"/>
    </location>
</feature>
<organism evidence="2 3">
    <name type="scientific">Ceraceosorus guamensis</name>
    <dbReference type="NCBI Taxonomy" id="1522189"/>
    <lineage>
        <taxon>Eukaryota</taxon>
        <taxon>Fungi</taxon>
        <taxon>Dikarya</taxon>
        <taxon>Basidiomycota</taxon>
        <taxon>Ustilaginomycotina</taxon>
        <taxon>Exobasidiomycetes</taxon>
        <taxon>Ceraceosorales</taxon>
        <taxon>Ceraceosoraceae</taxon>
        <taxon>Ceraceosorus</taxon>
    </lineage>
</organism>
<evidence type="ECO:0000313" key="3">
    <source>
        <dbReference type="Proteomes" id="UP000245783"/>
    </source>
</evidence>
<dbReference type="GeneID" id="37039588"/>
<accession>A0A316W0C4</accession>
<protein>
    <submittedName>
        <fullName evidence="2">Uncharacterized protein</fullName>
    </submittedName>
</protein>
<proteinExistence type="predicted"/>
<dbReference type="InParanoid" id="A0A316W0C4"/>
<sequence>MHRWQSLTSCLLSTTTAIPAPGQHRALAQRSSSSSRAMAGGRGGTEILRSSQPVGRWMIHRQAASGIGHAPPLRGYSLDTTSYQWWSHDLIGNPFLDWTCLCAQKCRKSFLIVIVSHFML</sequence>
<evidence type="ECO:0000313" key="2">
    <source>
        <dbReference type="EMBL" id="PWN43367.1"/>
    </source>
</evidence>
<feature type="compositionally biased region" description="Low complexity" evidence="1">
    <location>
        <begin position="25"/>
        <end position="39"/>
    </location>
</feature>
<dbReference type="RefSeq" id="XP_025370527.1">
    <property type="nucleotide sequence ID" value="XM_025517718.1"/>
</dbReference>
<dbReference type="AlphaFoldDB" id="A0A316W0C4"/>
<evidence type="ECO:0000256" key="1">
    <source>
        <dbReference type="SAM" id="MobiDB-lite"/>
    </source>
</evidence>
<name>A0A316W0C4_9BASI</name>
<dbReference type="Proteomes" id="UP000245783">
    <property type="component" value="Unassembled WGS sequence"/>
</dbReference>